<dbReference type="RefSeq" id="WP_209373048.1">
    <property type="nucleotide sequence ID" value="NZ_JAGIZA010000005.1"/>
</dbReference>
<proteinExistence type="predicted"/>
<name>A0A940MY82_9PROT</name>
<comment type="caution">
    <text evidence="1">The sequence shown here is derived from an EMBL/GenBank/DDBJ whole genome shotgun (WGS) entry which is preliminary data.</text>
</comment>
<dbReference type="EMBL" id="JAGIZA010000005">
    <property type="protein sequence ID" value="MBP0493029.1"/>
    <property type="molecule type" value="Genomic_DNA"/>
</dbReference>
<dbReference type="AlphaFoldDB" id="A0A940MY82"/>
<sequence length="60" mass="6559">MEPPEDRPPRIVHFAVTPGLPDGIQELVIQIETAAGRLTLVAFYDGVETSVFIQNPIKGD</sequence>
<evidence type="ECO:0000313" key="2">
    <source>
        <dbReference type="Proteomes" id="UP000677537"/>
    </source>
</evidence>
<evidence type="ECO:0000313" key="1">
    <source>
        <dbReference type="EMBL" id="MBP0493029.1"/>
    </source>
</evidence>
<protein>
    <submittedName>
        <fullName evidence="1">Uncharacterized protein</fullName>
    </submittedName>
</protein>
<keyword evidence="2" id="KW-1185">Reference proteome</keyword>
<reference evidence="1" key="1">
    <citation type="submission" date="2021-03" db="EMBL/GenBank/DDBJ databases">
        <authorList>
            <person name="So Y."/>
        </authorList>
    </citation>
    <scope>NUCLEOTIDE SEQUENCE</scope>
    <source>
        <strain evidence="1">SG15</strain>
    </source>
</reference>
<organism evidence="1 2">
    <name type="scientific">Roseomonas indoligenes</name>
    <dbReference type="NCBI Taxonomy" id="2820811"/>
    <lineage>
        <taxon>Bacteria</taxon>
        <taxon>Pseudomonadati</taxon>
        <taxon>Pseudomonadota</taxon>
        <taxon>Alphaproteobacteria</taxon>
        <taxon>Acetobacterales</taxon>
        <taxon>Roseomonadaceae</taxon>
        <taxon>Roseomonas</taxon>
    </lineage>
</organism>
<gene>
    <name evidence="1" type="ORF">J5Y10_09595</name>
</gene>
<accession>A0A940MY82</accession>
<dbReference type="Proteomes" id="UP000677537">
    <property type="component" value="Unassembled WGS sequence"/>
</dbReference>